<name>A0AAW0C6U5_9AGAR</name>
<dbReference type="Pfam" id="PF01591">
    <property type="entry name" value="6PF2K"/>
    <property type="match status" value="1"/>
</dbReference>
<evidence type="ECO:0000256" key="1">
    <source>
        <dbReference type="ARBA" id="ARBA00022741"/>
    </source>
</evidence>
<evidence type="ECO:0000259" key="4">
    <source>
        <dbReference type="Pfam" id="PF01591"/>
    </source>
</evidence>
<dbReference type="GO" id="GO:0005829">
    <property type="term" value="C:cytosol"/>
    <property type="evidence" value="ECO:0007669"/>
    <property type="project" value="TreeGrafter"/>
</dbReference>
<evidence type="ECO:0000313" key="5">
    <source>
        <dbReference type="EMBL" id="KAK7034535.1"/>
    </source>
</evidence>
<gene>
    <name evidence="5" type="ORF">VNI00_012382</name>
</gene>
<reference evidence="5 6" key="1">
    <citation type="submission" date="2024-01" db="EMBL/GenBank/DDBJ databases">
        <title>A draft genome for a cacao thread blight-causing isolate of Paramarasmius palmivorus.</title>
        <authorList>
            <person name="Baruah I.K."/>
            <person name="Bukari Y."/>
            <person name="Amoako-Attah I."/>
            <person name="Meinhardt L.W."/>
            <person name="Bailey B.A."/>
            <person name="Cohen S.P."/>
        </authorList>
    </citation>
    <scope>NUCLEOTIDE SEQUENCE [LARGE SCALE GENOMIC DNA]</scope>
    <source>
        <strain evidence="5 6">GH-12</strain>
    </source>
</reference>
<dbReference type="EMBL" id="JAYKXP010000057">
    <property type="protein sequence ID" value="KAK7034535.1"/>
    <property type="molecule type" value="Genomic_DNA"/>
</dbReference>
<dbReference type="GO" id="GO:0004331">
    <property type="term" value="F:fructose-2,6-bisphosphate 2-phosphatase activity"/>
    <property type="evidence" value="ECO:0007669"/>
    <property type="project" value="TreeGrafter"/>
</dbReference>
<dbReference type="InterPro" id="IPR003094">
    <property type="entry name" value="6Pfruct_kin"/>
</dbReference>
<dbReference type="SUPFAM" id="SSF52540">
    <property type="entry name" value="P-loop containing nucleoside triphosphate hydrolases"/>
    <property type="match status" value="1"/>
</dbReference>
<protein>
    <recommendedName>
        <fullName evidence="4">6-phosphofructo-2-kinase domain-containing protein</fullName>
    </recommendedName>
</protein>
<dbReference type="PANTHER" id="PTHR10606">
    <property type="entry name" value="6-PHOSPHOFRUCTO-2-KINASE/FRUCTOSE-2,6-BISPHOSPHATASE"/>
    <property type="match status" value="1"/>
</dbReference>
<keyword evidence="2" id="KW-0067">ATP-binding</keyword>
<evidence type="ECO:0000313" key="6">
    <source>
        <dbReference type="Proteomes" id="UP001383192"/>
    </source>
</evidence>
<dbReference type="CDD" id="cd07067">
    <property type="entry name" value="HP_PGM_like"/>
    <property type="match status" value="1"/>
</dbReference>
<dbReference type="PANTHER" id="PTHR10606:SF39">
    <property type="entry name" value="6-PHOSPHOFRUCTO-2-KINASE_FRUCTOSE-2,6-BISPHOSPHATASE YLR345W-RELATED"/>
    <property type="match status" value="1"/>
</dbReference>
<dbReference type="PRINTS" id="PR00991">
    <property type="entry name" value="6PFRUCTKNASE"/>
</dbReference>
<evidence type="ECO:0000256" key="3">
    <source>
        <dbReference type="SAM" id="MobiDB-lite"/>
    </source>
</evidence>
<evidence type="ECO:0000256" key="2">
    <source>
        <dbReference type="ARBA" id="ARBA00022840"/>
    </source>
</evidence>
<organism evidence="5 6">
    <name type="scientific">Paramarasmius palmivorus</name>
    <dbReference type="NCBI Taxonomy" id="297713"/>
    <lineage>
        <taxon>Eukaryota</taxon>
        <taxon>Fungi</taxon>
        <taxon>Dikarya</taxon>
        <taxon>Basidiomycota</taxon>
        <taxon>Agaricomycotina</taxon>
        <taxon>Agaricomycetes</taxon>
        <taxon>Agaricomycetidae</taxon>
        <taxon>Agaricales</taxon>
        <taxon>Marasmiineae</taxon>
        <taxon>Marasmiaceae</taxon>
        <taxon>Paramarasmius</taxon>
    </lineage>
</organism>
<accession>A0AAW0C6U5</accession>
<proteinExistence type="predicted"/>
<dbReference type="InterPro" id="IPR029033">
    <property type="entry name" value="His_PPase_superfam"/>
</dbReference>
<dbReference type="InterPro" id="IPR013079">
    <property type="entry name" value="6Phosfructo_kin"/>
</dbReference>
<dbReference type="PIRSF" id="PIRSF000709">
    <property type="entry name" value="6PFK_2-Ptase"/>
    <property type="match status" value="1"/>
</dbReference>
<dbReference type="GO" id="GO:0006000">
    <property type="term" value="P:fructose metabolic process"/>
    <property type="evidence" value="ECO:0007669"/>
    <property type="project" value="InterPro"/>
</dbReference>
<keyword evidence="1" id="KW-0547">Nucleotide-binding</keyword>
<dbReference type="Gene3D" id="3.40.50.300">
    <property type="entry name" value="P-loop containing nucleotide triphosphate hydrolases"/>
    <property type="match status" value="1"/>
</dbReference>
<sequence length="492" mass="55790">MVAPLYTTASGLLFHAGKILVITVGLPARGKTHISRALERYLRWAGVKTTVVSLGDYRRKTLGSGQKLPPDYFTLGEKSPETIELRKKVSDGCEKMIWDFFETGQVVIYDANNGTREARHTLAEKFDKAGIHVIMLESLCDNKEIIEANIRSVKISSPDYRGWNPDEAVKDYYKRIEDHEKYYEPVEENTWPSIRILNVGEKIMVYSGQSLIEHSYKADSDLSPAGWEYAEKLKEFVLERREKSLEERGLNPNERKLVIWTSTRRRAHHTAWPFLYDALPPPDVHAPTTSSSLTESLSPESAVTTAPSTKSYAPALNVKVIEKPQMSEINPGIWDGLTPDQARKYYPQDWERFVRDPYSFRAPRAESYHDLSEPILIELEKEKEDLLIIGHASVIRCMLAYLIGLPATEIPAIEIARGDLLEVVPASYGVHCQAFHFWDGPGRRGPDDDPSISKDENNFYENYAEDTKGKRKVVPFDPSTGIEFPEAEVEAV</sequence>
<keyword evidence="6" id="KW-1185">Reference proteome</keyword>
<dbReference type="GO" id="GO:0005524">
    <property type="term" value="F:ATP binding"/>
    <property type="evidence" value="ECO:0007669"/>
    <property type="project" value="UniProtKB-KW"/>
</dbReference>
<dbReference type="Pfam" id="PF00300">
    <property type="entry name" value="His_Phos_1"/>
    <property type="match status" value="1"/>
</dbReference>
<feature type="compositionally biased region" description="Low complexity" evidence="3">
    <location>
        <begin position="287"/>
        <end position="301"/>
    </location>
</feature>
<dbReference type="Proteomes" id="UP001383192">
    <property type="component" value="Unassembled WGS sequence"/>
</dbReference>
<feature type="domain" description="6-phosphofructo-2-kinase" evidence="4">
    <location>
        <begin position="13"/>
        <end position="207"/>
    </location>
</feature>
<dbReference type="GO" id="GO:0006003">
    <property type="term" value="P:fructose 2,6-bisphosphate metabolic process"/>
    <property type="evidence" value="ECO:0007669"/>
    <property type="project" value="InterPro"/>
</dbReference>
<dbReference type="AlphaFoldDB" id="A0AAW0C6U5"/>
<dbReference type="GO" id="GO:0003873">
    <property type="term" value="F:6-phosphofructo-2-kinase activity"/>
    <property type="evidence" value="ECO:0007669"/>
    <property type="project" value="InterPro"/>
</dbReference>
<dbReference type="InterPro" id="IPR027417">
    <property type="entry name" value="P-loop_NTPase"/>
</dbReference>
<feature type="region of interest" description="Disordered" evidence="3">
    <location>
        <begin position="285"/>
        <end position="308"/>
    </location>
</feature>
<dbReference type="Gene3D" id="3.40.50.1240">
    <property type="entry name" value="Phosphoglycerate mutase-like"/>
    <property type="match status" value="1"/>
</dbReference>
<comment type="caution">
    <text evidence="5">The sequence shown here is derived from an EMBL/GenBank/DDBJ whole genome shotgun (WGS) entry which is preliminary data.</text>
</comment>
<dbReference type="InterPro" id="IPR013078">
    <property type="entry name" value="His_Pase_superF_clade-1"/>
</dbReference>
<dbReference type="SUPFAM" id="SSF53254">
    <property type="entry name" value="Phosphoglycerate mutase-like"/>
    <property type="match status" value="1"/>
</dbReference>